<gene>
    <name evidence="6" type="ORF">PMYSY11_3423</name>
</gene>
<dbReference type="InterPro" id="IPR009057">
    <property type="entry name" value="Homeodomain-like_sf"/>
</dbReference>
<keyword evidence="3" id="KW-0804">Transcription</keyword>
<keyword evidence="2" id="KW-0238">DNA-binding</keyword>
<proteinExistence type="predicted"/>
<feature type="domain" description="HTH araC/xylS-type" evidence="5">
    <location>
        <begin position="147"/>
        <end position="245"/>
    </location>
</feature>
<dbReference type="InterPro" id="IPR018060">
    <property type="entry name" value="HTH_AraC"/>
</dbReference>
<dbReference type="SMART" id="SM00342">
    <property type="entry name" value="HTH_ARAC"/>
    <property type="match status" value="1"/>
</dbReference>
<dbReference type="GO" id="GO:0043565">
    <property type="term" value="F:sequence-specific DNA binding"/>
    <property type="evidence" value="ECO:0007669"/>
    <property type="project" value="InterPro"/>
</dbReference>
<dbReference type="InterPro" id="IPR013096">
    <property type="entry name" value="Cupin_2"/>
</dbReference>
<sequence>MPLLTLRHYDQELLSHSHEHSQVVFALRGDLQLEVAGQESLMAPQMMAVIPPSAVHACGSPQGSDCLVLDVPSESWLTERLGRHADASRSLLEQNRTCALSARQGQLINWLANSPINDPLIAEQGTILLLASLTAEVRSEPHGLPMAAITAYIDQHLAHPLQVHDLARISGLSTARFHARFLAENSITPMDFVRQRRLQQGRQLLISTQLPVHEVAEQTGYSSQSAFTAALSRHCGMTPRQLRRLRE</sequence>
<dbReference type="Gene3D" id="2.60.120.10">
    <property type="entry name" value="Jelly Rolls"/>
    <property type="match status" value="1"/>
</dbReference>
<dbReference type="PANTHER" id="PTHR46796">
    <property type="entry name" value="HTH-TYPE TRANSCRIPTIONAL ACTIVATOR RHAS-RELATED"/>
    <property type="match status" value="1"/>
</dbReference>
<accession>A0A653E6R6</accession>
<dbReference type="GO" id="GO:0003700">
    <property type="term" value="F:DNA-binding transcription factor activity"/>
    <property type="evidence" value="ECO:0007669"/>
    <property type="project" value="InterPro"/>
</dbReference>
<protein>
    <submittedName>
        <fullName evidence="6">AraC family transcriptional regulator</fullName>
    </submittedName>
</protein>
<comment type="function">
    <text evidence="4">Regulatory protein of the TOL plasmid xyl operons. XylS activates the xylXYZLTEGFJQKIH operon required for the degradation of toluene, m-xylene and p-xylene.</text>
</comment>
<dbReference type="InterPro" id="IPR011051">
    <property type="entry name" value="RmlC_Cupin_sf"/>
</dbReference>
<dbReference type="Pfam" id="PF07883">
    <property type="entry name" value="Cupin_2"/>
    <property type="match status" value="1"/>
</dbReference>
<dbReference type="Pfam" id="PF12833">
    <property type="entry name" value="HTH_18"/>
    <property type="match status" value="1"/>
</dbReference>
<dbReference type="SUPFAM" id="SSF51182">
    <property type="entry name" value="RmlC-like cupins"/>
    <property type="match status" value="1"/>
</dbReference>
<keyword evidence="1" id="KW-0805">Transcription regulation</keyword>
<dbReference type="EMBL" id="LR215729">
    <property type="protein sequence ID" value="VEV98467.1"/>
    <property type="molecule type" value="Genomic_DNA"/>
</dbReference>
<dbReference type="PROSITE" id="PS01124">
    <property type="entry name" value="HTH_ARAC_FAMILY_2"/>
    <property type="match status" value="1"/>
</dbReference>
<evidence type="ECO:0000256" key="2">
    <source>
        <dbReference type="ARBA" id="ARBA00023125"/>
    </source>
</evidence>
<dbReference type="SUPFAM" id="SSF46689">
    <property type="entry name" value="Homeodomain-like"/>
    <property type="match status" value="1"/>
</dbReference>
<dbReference type="InterPro" id="IPR050204">
    <property type="entry name" value="AraC_XylS_family_regulators"/>
</dbReference>
<name>A0A653E6R6_9PSED</name>
<dbReference type="RefSeq" id="WP_150548929.1">
    <property type="nucleotide sequence ID" value="NZ_LR215729.2"/>
</dbReference>
<evidence type="ECO:0000256" key="1">
    <source>
        <dbReference type="ARBA" id="ARBA00023015"/>
    </source>
</evidence>
<evidence type="ECO:0000259" key="5">
    <source>
        <dbReference type="PROSITE" id="PS01124"/>
    </source>
</evidence>
<evidence type="ECO:0000256" key="3">
    <source>
        <dbReference type="ARBA" id="ARBA00023163"/>
    </source>
</evidence>
<dbReference type="AlphaFoldDB" id="A0A653E6R6"/>
<dbReference type="PANTHER" id="PTHR46796:SF10">
    <property type="entry name" value="TRANSCRIPTIONAL ACTIVATOR FEAR"/>
    <property type="match status" value="1"/>
</dbReference>
<evidence type="ECO:0000313" key="6">
    <source>
        <dbReference type="EMBL" id="VEV98467.1"/>
    </source>
</evidence>
<dbReference type="Gene3D" id="1.10.10.60">
    <property type="entry name" value="Homeodomain-like"/>
    <property type="match status" value="1"/>
</dbReference>
<evidence type="ECO:0000256" key="4">
    <source>
        <dbReference type="ARBA" id="ARBA00037345"/>
    </source>
</evidence>
<organism evidence="6">
    <name type="scientific">Pseudomonas marincola</name>
    <dbReference type="NCBI Taxonomy" id="437900"/>
    <lineage>
        <taxon>Bacteria</taxon>
        <taxon>Pseudomonadati</taxon>
        <taxon>Pseudomonadota</taxon>
        <taxon>Gammaproteobacteria</taxon>
        <taxon>Pseudomonadales</taxon>
        <taxon>Pseudomonadaceae</taxon>
        <taxon>Pseudomonas</taxon>
    </lineage>
</organism>
<dbReference type="InterPro" id="IPR014710">
    <property type="entry name" value="RmlC-like_jellyroll"/>
</dbReference>
<reference evidence="6" key="1">
    <citation type="submission" date="2019-02" db="EMBL/GenBank/DDBJ databases">
        <authorList>
            <consortium name="Genoscope - CEA"/>
            <person name="William W."/>
        </authorList>
    </citation>
    <scope>NUCLEOTIDE SEQUENCE [LARGE SCALE GENOMIC DNA]</scope>
    <source>
        <strain evidence="6">YSy11</strain>
    </source>
</reference>